<organism evidence="1 2">
    <name type="scientific">Meloidogyne enterolobii</name>
    <name type="common">Root-knot nematode worm</name>
    <name type="synonym">Meloidogyne mayaguensis</name>
    <dbReference type="NCBI Taxonomy" id="390850"/>
    <lineage>
        <taxon>Eukaryota</taxon>
        <taxon>Metazoa</taxon>
        <taxon>Ecdysozoa</taxon>
        <taxon>Nematoda</taxon>
        <taxon>Chromadorea</taxon>
        <taxon>Rhabditida</taxon>
        <taxon>Tylenchina</taxon>
        <taxon>Tylenchomorpha</taxon>
        <taxon>Tylenchoidea</taxon>
        <taxon>Meloidogynidae</taxon>
        <taxon>Meloidogyninae</taxon>
        <taxon>Meloidogyne</taxon>
    </lineage>
</organism>
<sequence length="524" mass="62332">MSKLRFYLGTKFDKLLREEKLIEKYEYFSIPLNIKKFDDALKERLNVLSEYVQEKEKNKKENEKSFLKYDAKILDINTVNEKPLAILDKVYKGKNFEIPFDLIFCDFEKQMKYGVVIVHKKDFNNRIFKEDQNMIIKTNSIDSSLLKKLETLKKESFFLSKQIRQRYYNLEYLIKNGMKKVENNFQNFLTRTGKVYATRPDARLVSPSGIVENISVQIFETETTIQIQSEIPMAIVELIEEVKNEREELKEMNDEEFKMKWKESIIEEAKYKNDKELNENLKPIKNKQQKILDEELKELNGKHMGTEMRIKFIKQNFEKSEKLKKKQLKEVKNLQEKSDKIMSKIWEIKDEMNHGFKEELDKISYKNEKILEEKLGEIKVENDKILEGDMEDERKQMLEKYDDFIVELKEEWFRAVFNHVFKGYKSGDKKKVIIKLGKEIEEEKKGEASTSYDIETIGKNEHILYFDTNSLIGKTFLLKIYGKENAVKLVKGRKDSAIFVNINDEARKENDEKINKGMLIKIKV</sequence>
<reference evidence="1" key="1">
    <citation type="submission" date="2023-11" db="EMBL/GenBank/DDBJ databases">
        <authorList>
            <person name="Poullet M."/>
        </authorList>
    </citation>
    <scope>NUCLEOTIDE SEQUENCE</scope>
    <source>
        <strain evidence="1">E1834</strain>
    </source>
</reference>
<evidence type="ECO:0000313" key="2">
    <source>
        <dbReference type="Proteomes" id="UP001497535"/>
    </source>
</evidence>
<proteinExistence type="predicted"/>
<name>A0ACB1AF68_MELEN</name>
<protein>
    <submittedName>
        <fullName evidence="1">Uncharacterized protein</fullName>
    </submittedName>
</protein>
<evidence type="ECO:0000313" key="1">
    <source>
        <dbReference type="EMBL" id="CAK5090095.1"/>
    </source>
</evidence>
<dbReference type="Proteomes" id="UP001497535">
    <property type="component" value="Unassembled WGS sequence"/>
</dbReference>
<comment type="caution">
    <text evidence="1">The sequence shown here is derived from an EMBL/GenBank/DDBJ whole genome shotgun (WGS) entry which is preliminary data.</text>
</comment>
<keyword evidence="2" id="KW-1185">Reference proteome</keyword>
<dbReference type="EMBL" id="CAVMJV010000080">
    <property type="protein sequence ID" value="CAK5090095.1"/>
    <property type="molecule type" value="Genomic_DNA"/>
</dbReference>
<gene>
    <name evidence="1" type="ORF">MENTE1834_LOCUS37863</name>
</gene>
<accession>A0ACB1AF68</accession>